<name>A0A0M3KGG3_ANISI</name>
<accession>A0A0M3KGG3</accession>
<dbReference type="WBParaSite" id="ASIM_0002007601-mRNA-1">
    <property type="protein sequence ID" value="ASIM_0002007601-mRNA-1"/>
    <property type="gene ID" value="ASIM_0002007601"/>
</dbReference>
<proteinExistence type="predicted"/>
<keyword evidence="2" id="KW-1185">Reference proteome</keyword>
<sequence length="114" mass="11881">MTSSTPVSTLDPSTLGFSGYRPSNAAAIQPSSAAASVAATSQATAQSAFGASPYLTGHFSNSYQTAPDFSSFSYMTNPQSAAGWYGAAANDPRLSRLNTFIGSIIPFKWKSLKL</sequence>
<reference evidence="3" key="1">
    <citation type="submission" date="2017-02" db="UniProtKB">
        <authorList>
            <consortium name="WormBaseParasite"/>
        </authorList>
    </citation>
    <scope>IDENTIFICATION</scope>
</reference>
<evidence type="ECO:0000313" key="3">
    <source>
        <dbReference type="WBParaSite" id="ASIM_0002007601-mRNA-1"/>
    </source>
</evidence>
<reference evidence="1 2" key="2">
    <citation type="submission" date="2018-11" db="EMBL/GenBank/DDBJ databases">
        <authorList>
            <consortium name="Pathogen Informatics"/>
        </authorList>
    </citation>
    <scope>NUCLEOTIDE SEQUENCE [LARGE SCALE GENOMIC DNA]</scope>
</reference>
<gene>
    <name evidence="1" type="ORF">ASIM_LOCUS19461</name>
</gene>
<evidence type="ECO:0000313" key="2">
    <source>
        <dbReference type="Proteomes" id="UP000267096"/>
    </source>
</evidence>
<organism evidence="3">
    <name type="scientific">Anisakis simplex</name>
    <name type="common">Herring worm</name>
    <dbReference type="NCBI Taxonomy" id="6269"/>
    <lineage>
        <taxon>Eukaryota</taxon>
        <taxon>Metazoa</taxon>
        <taxon>Ecdysozoa</taxon>
        <taxon>Nematoda</taxon>
        <taxon>Chromadorea</taxon>
        <taxon>Rhabditida</taxon>
        <taxon>Spirurina</taxon>
        <taxon>Ascaridomorpha</taxon>
        <taxon>Ascaridoidea</taxon>
        <taxon>Anisakidae</taxon>
        <taxon>Anisakis</taxon>
        <taxon>Anisakis simplex complex</taxon>
    </lineage>
</organism>
<dbReference type="EMBL" id="UYRR01037274">
    <property type="protein sequence ID" value="VDK69800.1"/>
    <property type="molecule type" value="Genomic_DNA"/>
</dbReference>
<protein>
    <submittedName>
        <fullName evidence="3">Protein-tyrosine-phosphatase</fullName>
    </submittedName>
</protein>
<evidence type="ECO:0000313" key="1">
    <source>
        <dbReference type="EMBL" id="VDK69800.1"/>
    </source>
</evidence>
<dbReference type="OrthoDB" id="5898568at2759"/>
<dbReference type="AlphaFoldDB" id="A0A0M3KGG3"/>
<dbReference type="Proteomes" id="UP000267096">
    <property type="component" value="Unassembled WGS sequence"/>
</dbReference>